<organism evidence="2 3">
    <name type="scientific">Paracoccus aestuarii</name>
    <dbReference type="NCBI Taxonomy" id="453842"/>
    <lineage>
        <taxon>Bacteria</taxon>
        <taxon>Pseudomonadati</taxon>
        <taxon>Pseudomonadota</taxon>
        <taxon>Alphaproteobacteria</taxon>
        <taxon>Rhodobacterales</taxon>
        <taxon>Paracoccaceae</taxon>
        <taxon>Paracoccus</taxon>
    </lineage>
</organism>
<dbReference type="Proteomes" id="UP000285530">
    <property type="component" value="Unassembled WGS sequence"/>
</dbReference>
<evidence type="ECO:0008006" key="4">
    <source>
        <dbReference type="Google" id="ProtNLM"/>
    </source>
</evidence>
<dbReference type="Gene3D" id="3.30.10.10">
    <property type="entry name" value="Trypsin Inhibitor V, subunit A"/>
    <property type="match status" value="1"/>
</dbReference>
<evidence type="ECO:0000313" key="2">
    <source>
        <dbReference type="EMBL" id="RJL03401.1"/>
    </source>
</evidence>
<dbReference type="Pfam" id="PF11720">
    <property type="entry name" value="Inhibitor_I78"/>
    <property type="match status" value="1"/>
</dbReference>
<gene>
    <name evidence="2" type="ORF">D3P06_10315</name>
</gene>
<protein>
    <recommendedName>
        <fullName evidence="4">Peptidase inhibitor I78</fullName>
    </recommendedName>
</protein>
<reference evidence="2 3" key="1">
    <citation type="submission" date="2018-09" db="EMBL/GenBank/DDBJ databases">
        <title>Paracoccus onubensis nov. sp. a moderate halophilic bacterium isolated from Gruta de las Maravillas (Aracena, Spain).</title>
        <authorList>
            <person name="Jurado V."/>
            <person name="Gutierrez-Patricio S."/>
            <person name="Gonzalez-Pimentel J.L."/>
            <person name="Laiz L."/>
            <person name="Saiz-Jimenez C."/>
        </authorList>
    </citation>
    <scope>NUCLEOTIDE SEQUENCE [LARGE SCALE GENOMIC DNA]</scope>
    <source>
        <strain evidence="2 3">DSM 19484</strain>
    </source>
</reference>
<proteinExistence type="predicted"/>
<sequence length="96" mass="10197">MAIRTKPRLRMGLLAAPALVLIVAGCGASPYDVQATQCSPSQHQALVGRNIGEVRLPPTLRTREINPGAMMTGSTQPGRLTLFLDAKGWITRVACG</sequence>
<name>A0A418ZV84_9RHOB</name>
<evidence type="ECO:0000256" key="1">
    <source>
        <dbReference type="SAM" id="SignalP"/>
    </source>
</evidence>
<keyword evidence="1" id="KW-0732">Signal</keyword>
<dbReference type="AlphaFoldDB" id="A0A418ZV84"/>
<comment type="caution">
    <text evidence="2">The sequence shown here is derived from an EMBL/GenBank/DDBJ whole genome shotgun (WGS) entry which is preliminary data.</text>
</comment>
<dbReference type="OrthoDB" id="8724542at2"/>
<accession>A0A418ZV84</accession>
<dbReference type="InterPro" id="IPR021719">
    <property type="entry name" value="Prot_inh_I78"/>
</dbReference>
<dbReference type="RefSeq" id="WP_119886496.1">
    <property type="nucleotide sequence ID" value="NZ_CP067169.1"/>
</dbReference>
<feature type="chain" id="PRO_5019176039" description="Peptidase inhibitor I78" evidence="1">
    <location>
        <begin position="29"/>
        <end position="96"/>
    </location>
</feature>
<feature type="signal peptide" evidence="1">
    <location>
        <begin position="1"/>
        <end position="28"/>
    </location>
</feature>
<dbReference type="EMBL" id="QZEV01000047">
    <property type="protein sequence ID" value="RJL03401.1"/>
    <property type="molecule type" value="Genomic_DNA"/>
</dbReference>
<dbReference type="PROSITE" id="PS51257">
    <property type="entry name" value="PROKAR_LIPOPROTEIN"/>
    <property type="match status" value="1"/>
</dbReference>
<keyword evidence="3" id="KW-1185">Reference proteome</keyword>
<evidence type="ECO:0000313" key="3">
    <source>
        <dbReference type="Proteomes" id="UP000285530"/>
    </source>
</evidence>